<comment type="caution">
    <text evidence="1">The sequence shown here is derived from an EMBL/GenBank/DDBJ whole genome shotgun (WGS) entry which is preliminary data.</text>
</comment>
<proteinExistence type="predicted"/>
<keyword evidence="2" id="KW-1185">Reference proteome</keyword>
<organism evidence="1 2">
    <name type="scientific">Arachis hypogaea</name>
    <name type="common">Peanut</name>
    <dbReference type="NCBI Taxonomy" id="3818"/>
    <lineage>
        <taxon>Eukaryota</taxon>
        <taxon>Viridiplantae</taxon>
        <taxon>Streptophyta</taxon>
        <taxon>Embryophyta</taxon>
        <taxon>Tracheophyta</taxon>
        <taxon>Spermatophyta</taxon>
        <taxon>Magnoliopsida</taxon>
        <taxon>eudicotyledons</taxon>
        <taxon>Gunneridae</taxon>
        <taxon>Pentapetalae</taxon>
        <taxon>rosids</taxon>
        <taxon>fabids</taxon>
        <taxon>Fabales</taxon>
        <taxon>Fabaceae</taxon>
        <taxon>Papilionoideae</taxon>
        <taxon>50 kb inversion clade</taxon>
        <taxon>dalbergioids sensu lato</taxon>
        <taxon>Dalbergieae</taxon>
        <taxon>Pterocarpus clade</taxon>
        <taxon>Arachis</taxon>
    </lineage>
</organism>
<evidence type="ECO:0000313" key="2">
    <source>
        <dbReference type="Proteomes" id="UP000289738"/>
    </source>
</evidence>
<gene>
    <name evidence="1" type="ORF">Ahy_B01g055212</name>
</gene>
<name>A0A445AVI9_ARAHY</name>
<dbReference type="Proteomes" id="UP000289738">
    <property type="component" value="Chromosome B01"/>
</dbReference>
<protein>
    <submittedName>
        <fullName evidence="1">Uncharacterized protein</fullName>
    </submittedName>
</protein>
<reference evidence="1 2" key="1">
    <citation type="submission" date="2019-01" db="EMBL/GenBank/DDBJ databases">
        <title>Sequencing of cultivated peanut Arachis hypogaea provides insights into genome evolution and oil improvement.</title>
        <authorList>
            <person name="Chen X."/>
        </authorList>
    </citation>
    <scope>NUCLEOTIDE SEQUENCE [LARGE SCALE GENOMIC DNA]</scope>
    <source>
        <strain evidence="2">cv. Fuhuasheng</strain>
        <tissue evidence="1">Leaves</tissue>
    </source>
</reference>
<dbReference type="EMBL" id="SDMP01000011">
    <property type="protein sequence ID" value="RYR30440.1"/>
    <property type="molecule type" value="Genomic_DNA"/>
</dbReference>
<evidence type="ECO:0000313" key="1">
    <source>
        <dbReference type="EMBL" id="RYR30440.1"/>
    </source>
</evidence>
<sequence length="63" mass="7487">MPKLAWSVKRSIYFTDDRHDWSIFNLQKKYVKSLMQCTNKINPPPLWIVPAPQHCTNLHALKH</sequence>
<accession>A0A445AVI9</accession>
<dbReference type="AlphaFoldDB" id="A0A445AVI9"/>